<sequence length="598" mass="65504">MSKSVDFSSYYATPAEIKDFPNEPELQSTMDRLWDSGLDAANQAAIVSNPWTVDNQAPCSWYVNRKEVQLPLDSHIVEPVFWTAFPNRLKLYFSQTEKSPYGLSDQQVYHLADFADVTLSPYPANVPDKDPSNNGLPFKIPSKTCPNMSWQESQSTWQGYDPNGPRGWLDEYCEWAVTRNKDGKITKINFTCENPEYWYTLWKVSPSKVAELYTQLLDNGTTITVEDLQLKDANGELVIDPFTDAPAYNPLNKWNVGTIADNEKGGAVHLTSPPNTIGAEILLASQATLLRDLPAQQYNMQRLVCAGAFGRPYRNSDPHIGFQVNQVIKNLTVKAMLTNPLGLYLQAPDFSSYTFPAGTQLSDWFSIVRGRAALDDGESYDQILHMQFHAPEGFTLEDVTIGTTVEGAASGPSQQPQAIKYAGQIAETFKVGIAASAVPSEPSQKQQPLPNVIAKTSECNGYPAMVIAENVLNAMMAANQNPPFVSFPAYLNRNTSYQNIVVQAGYVSPTGNVTQATVKACREDGSVDSNITIVVNQVTNSNGTPVGGGSGNSAGYYNFFVTIHVEASAESGLRGVIVKNPASTERPMPMPGLLYINV</sequence>
<organism evidence="1 2">
    <name type="scientific">Pseudoalteromonas spongiae</name>
    <dbReference type="NCBI Taxonomy" id="298657"/>
    <lineage>
        <taxon>Bacteria</taxon>
        <taxon>Pseudomonadati</taxon>
        <taxon>Pseudomonadota</taxon>
        <taxon>Gammaproteobacteria</taxon>
        <taxon>Alteromonadales</taxon>
        <taxon>Pseudoalteromonadaceae</taxon>
        <taxon>Pseudoalteromonas</taxon>
    </lineage>
</organism>
<comment type="caution">
    <text evidence="1">The sequence shown here is derived from an EMBL/GenBank/DDBJ whole genome shotgun (WGS) entry which is preliminary data.</text>
</comment>
<keyword evidence="2" id="KW-1185">Reference proteome</keyword>
<gene>
    <name evidence="1" type="ORF">WAE96_15710</name>
</gene>
<accession>A0ABU8EVW2</accession>
<dbReference type="RefSeq" id="WP_336436149.1">
    <property type="nucleotide sequence ID" value="NZ_JBAWKS010000002.1"/>
</dbReference>
<evidence type="ECO:0000313" key="2">
    <source>
        <dbReference type="Proteomes" id="UP001382455"/>
    </source>
</evidence>
<dbReference type="EMBL" id="JBAWKS010000002">
    <property type="protein sequence ID" value="MEI4551119.1"/>
    <property type="molecule type" value="Genomic_DNA"/>
</dbReference>
<evidence type="ECO:0000313" key="1">
    <source>
        <dbReference type="EMBL" id="MEI4551119.1"/>
    </source>
</evidence>
<proteinExistence type="predicted"/>
<protein>
    <submittedName>
        <fullName evidence="1">Uncharacterized protein</fullName>
    </submittedName>
</protein>
<dbReference type="Proteomes" id="UP001382455">
    <property type="component" value="Unassembled WGS sequence"/>
</dbReference>
<name>A0ABU8EVW2_9GAMM</name>
<reference evidence="1 2" key="1">
    <citation type="submission" date="2023-12" db="EMBL/GenBank/DDBJ databases">
        <title>Friends and Foes: Symbiotic and Algicidal bacterial influence on Karenia brevis blooms.</title>
        <authorList>
            <person name="Fei C."/>
            <person name="Mohamed A.R."/>
            <person name="Booker A."/>
            <person name="Arshad M."/>
            <person name="Klass S."/>
            <person name="Ahn S."/>
            <person name="Gilbert P.M."/>
            <person name="Heil C.A."/>
            <person name="Martinez J.M."/>
            <person name="Amin S.A."/>
        </authorList>
    </citation>
    <scope>NUCLEOTIDE SEQUENCE [LARGE SCALE GENOMIC DNA]</scope>
    <source>
        <strain evidence="1 2">CE15</strain>
    </source>
</reference>